<dbReference type="Gene3D" id="2.40.50.100">
    <property type="match status" value="1"/>
</dbReference>
<evidence type="ECO:0000256" key="3">
    <source>
        <dbReference type="ARBA" id="ARBA00023027"/>
    </source>
</evidence>
<dbReference type="EC" id="7.2.1.1" evidence="8"/>
<dbReference type="InterPro" id="IPR056148">
    <property type="entry name" value="NQRA_2nd"/>
</dbReference>
<dbReference type="InterPro" id="IPR056147">
    <property type="entry name" value="NQRA_N"/>
</dbReference>
<feature type="domain" description="NqrA N-terminal barrel-sandwich hybrid" evidence="9">
    <location>
        <begin position="5"/>
        <end position="96"/>
    </location>
</feature>
<protein>
    <recommendedName>
        <fullName evidence="8">Na(+)-translocating NADH-quinone reductase subunit A</fullName>
        <shortName evidence="8">Na(+)-NQR subunit A</shortName>
        <shortName evidence="8">Na(+)-translocating NQR subunit A</shortName>
        <ecNumber evidence="8">7.2.1.1</ecNumber>
    </recommendedName>
    <alternativeName>
        <fullName evidence="8">NQR complex subunit A</fullName>
    </alternativeName>
    <alternativeName>
        <fullName evidence="8">NQR-1 subunit A</fullName>
    </alternativeName>
</protein>
<keyword evidence="6 8" id="KW-0830">Ubiquinone</keyword>
<evidence type="ECO:0000256" key="2">
    <source>
        <dbReference type="ARBA" id="ARBA00022967"/>
    </source>
</evidence>
<dbReference type="RefSeq" id="WP_151691810.1">
    <property type="nucleotide sequence ID" value="NZ_BMGX01000002.1"/>
</dbReference>
<dbReference type="InterPro" id="IPR022615">
    <property type="entry name" value="NqrA_C_domain"/>
</dbReference>
<dbReference type="PANTHER" id="PTHR37839:SF1">
    <property type="entry name" value="NA(+)-TRANSLOCATING NADH-QUINONE REDUCTASE SUBUNIT A"/>
    <property type="match status" value="1"/>
</dbReference>
<evidence type="ECO:0000259" key="10">
    <source>
        <dbReference type="Pfam" id="PF11973"/>
    </source>
</evidence>
<dbReference type="NCBIfam" id="TIGR01936">
    <property type="entry name" value="nqrA"/>
    <property type="match status" value="1"/>
</dbReference>
<evidence type="ECO:0000256" key="7">
    <source>
        <dbReference type="ARBA" id="ARBA00023201"/>
    </source>
</evidence>
<comment type="subunit">
    <text evidence="8">Composed of six subunits; NqrA, NqrB, NqrC, NqrD, NqrE and NqrF.</text>
</comment>
<dbReference type="Proteomes" id="UP000484164">
    <property type="component" value="Unassembled WGS sequence"/>
</dbReference>
<keyword evidence="5 8" id="KW-0406">Ion transport</keyword>
<dbReference type="Pfam" id="PF05896">
    <property type="entry name" value="NQRA_N"/>
    <property type="match status" value="1"/>
</dbReference>
<dbReference type="GO" id="GO:0006814">
    <property type="term" value="P:sodium ion transport"/>
    <property type="evidence" value="ECO:0007669"/>
    <property type="project" value="UniProtKB-UniRule"/>
</dbReference>
<dbReference type="Pfam" id="PF24836">
    <property type="entry name" value="NQRA_2nd"/>
    <property type="match status" value="1"/>
</dbReference>
<dbReference type="GO" id="GO:0016655">
    <property type="term" value="F:oxidoreductase activity, acting on NAD(P)H, quinone or similar compound as acceptor"/>
    <property type="evidence" value="ECO:0007669"/>
    <property type="project" value="UniProtKB-UniRule"/>
</dbReference>
<dbReference type="AlphaFoldDB" id="A0A6L3ZHZ3"/>
<keyword evidence="4 8" id="KW-0915">Sodium</keyword>
<feature type="domain" description="NqrA second alpha/beta" evidence="11">
    <location>
        <begin position="114"/>
        <end position="259"/>
    </location>
</feature>
<comment type="catalytic activity">
    <reaction evidence="8">
        <text>a ubiquinone + n Na(+)(in) + NADH + H(+) = a ubiquinol + n Na(+)(out) + NAD(+)</text>
        <dbReference type="Rhea" id="RHEA:47748"/>
        <dbReference type="Rhea" id="RHEA-COMP:9565"/>
        <dbReference type="Rhea" id="RHEA-COMP:9566"/>
        <dbReference type="ChEBI" id="CHEBI:15378"/>
        <dbReference type="ChEBI" id="CHEBI:16389"/>
        <dbReference type="ChEBI" id="CHEBI:17976"/>
        <dbReference type="ChEBI" id="CHEBI:29101"/>
        <dbReference type="ChEBI" id="CHEBI:57540"/>
        <dbReference type="ChEBI" id="CHEBI:57945"/>
        <dbReference type="EC" id="7.2.1.1"/>
    </reaction>
</comment>
<keyword evidence="13" id="KW-1185">Reference proteome</keyword>
<comment type="caution">
    <text evidence="12">The sequence shown here is derived from an EMBL/GenBank/DDBJ whole genome shotgun (WGS) entry which is preliminary data.</text>
</comment>
<dbReference type="HAMAP" id="MF_00425">
    <property type="entry name" value="NqrA"/>
    <property type="match status" value="1"/>
</dbReference>
<dbReference type="NCBIfam" id="NF003761">
    <property type="entry name" value="PRK05352.1-4"/>
    <property type="match status" value="1"/>
</dbReference>
<dbReference type="PANTHER" id="PTHR37839">
    <property type="entry name" value="NA(+)-TRANSLOCATING NADH-QUINONE REDUCTASE SUBUNIT A"/>
    <property type="match status" value="1"/>
</dbReference>
<accession>A0A6L3ZHZ3</accession>
<dbReference type="InterPro" id="IPR008703">
    <property type="entry name" value="NqrA"/>
</dbReference>
<dbReference type="Pfam" id="PF11973">
    <property type="entry name" value="NQRA_SLBB"/>
    <property type="match status" value="1"/>
</dbReference>
<keyword evidence="3 8" id="KW-0520">NAD</keyword>
<evidence type="ECO:0000256" key="5">
    <source>
        <dbReference type="ARBA" id="ARBA00023065"/>
    </source>
</evidence>
<evidence type="ECO:0000313" key="12">
    <source>
        <dbReference type="EMBL" id="KAB2817239.1"/>
    </source>
</evidence>
<gene>
    <name evidence="8" type="primary">nqrA</name>
    <name evidence="12" type="ORF">F8C82_02275</name>
</gene>
<keyword evidence="2 8" id="KW-1278">Translocase</keyword>
<evidence type="ECO:0000256" key="1">
    <source>
        <dbReference type="ARBA" id="ARBA00022448"/>
    </source>
</evidence>
<organism evidence="12 13">
    <name type="scientific">Phaeocystidibacter marisrubri</name>
    <dbReference type="NCBI Taxonomy" id="1577780"/>
    <lineage>
        <taxon>Bacteria</taxon>
        <taxon>Pseudomonadati</taxon>
        <taxon>Bacteroidota</taxon>
        <taxon>Flavobacteriia</taxon>
        <taxon>Flavobacteriales</taxon>
        <taxon>Phaeocystidibacteraceae</taxon>
        <taxon>Phaeocystidibacter</taxon>
    </lineage>
</organism>
<evidence type="ECO:0000256" key="8">
    <source>
        <dbReference type="HAMAP-Rule" id="MF_00425"/>
    </source>
</evidence>
<dbReference type="OrthoDB" id="9774536at2"/>
<evidence type="ECO:0000256" key="6">
    <source>
        <dbReference type="ARBA" id="ARBA00023075"/>
    </source>
</evidence>
<name>A0A6L3ZHZ3_9FLAO</name>
<proteinExistence type="inferred from homology"/>
<evidence type="ECO:0000259" key="11">
    <source>
        <dbReference type="Pfam" id="PF24836"/>
    </source>
</evidence>
<sequence>MSKLIKIRKGYDIKLVGTAELKFGETPRVSHYALIPDDFSGVIPKLEAREGDKVQAGDVIFHSKVDSRIKFCSPVSGEIAEVVRGEKRKIMAIRIIAESETTYRDLGKANPSDLSREQVIEKVLSSGIWPTIQMRPYGRIASPDDKPRAIFISGMDTAPLAPDLNFALQGLENEFQTGIDALAKLTEGKVYLSLENGVSACPAFANAKGVEVNHFEGPHPAGNVGTQIHHLAPINKGEVVWTMKPQDVVMLGRLFSEGRYNASKVVALTGSEVEAPQYYHMVAGASIEGLVSSGIKGSNNRFISGNVLTGRNTGAKGYLGYYDTQLTVIPEGDQTEFLGWVLPGFGKFSLSKTFLTWMNPNKKFVLDTNMHGEERAFVVTGQYEKVFPFDIYPQQLIKAVMVRDIELMENLGIYEVTDEDFALCEVICTSKLPLQETVREGLDYMYKEMN</sequence>
<evidence type="ECO:0000313" key="13">
    <source>
        <dbReference type="Proteomes" id="UP000484164"/>
    </source>
</evidence>
<evidence type="ECO:0000259" key="9">
    <source>
        <dbReference type="Pfam" id="PF05896"/>
    </source>
</evidence>
<reference evidence="12 13" key="1">
    <citation type="submission" date="2019-10" db="EMBL/GenBank/DDBJ databases">
        <title>Genome sequence of Phaeocystidibacter marisrubri JCM30614 (type strain).</title>
        <authorList>
            <person name="Bowman J.P."/>
        </authorList>
    </citation>
    <scope>NUCLEOTIDE SEQUENCE [LARGE SCALE GENOMIC DNA]</scope>
    <source>
        <strain evidence="12 13">JCM 30614</strain>
    </source>
</reference>
<comment type="similarity">
    <text evidence="8">Belongs to the NqrA family.</text>
</comment>
<comment type="function">
    <text evidence="8">NQR complex catalyzes the reduction of ubiquinone-1 to ubiquinol by two successive reactions, coupled with the transport of Na(+) ions from the cytoplasm to the periplasm. NqrA to NqrE are probably involved in the second step, the conversion of ubisemiquinone to ubiquinol.</text>
</comment>
<keyword evidence="7 8" id="KW-0739">Sodium transport</keyword>
<keyword evidence="1 8" id="KW-0813">Transport</keyword>
<evidence type="ECO:0000256" key="4">
    <source>
        <dbReference type="ARBA" id="ARBA00023053"/>
    </source>
</evidence>
<dbReference type="EMBL" id="WBVQ01000001">
    <property type="protein sequence ID" value="KAB2817239.1"/>
    <property type="molecule type" value="Genomic_DNA"/>
</dbReference>
<feature type="domain" description="Na(+)-translocating NADH-quinone reductase subunit A C-terminal" evidence="10">
    <location>
        <begin position="265"/>
        <end position="313"/>
    </location>
</feature>